<evidence type="ECO:0000313" key="2">
    <source>
        <dbReference type="Proteomes" id="UP000499080"/>
    </source>
</evidence>
<feature type="non-terminal residue" evidence="1">
    <location>
        <position position="1"/>
    </location>
</feature>
<keyword evidence="2" id="KW-1185">Reference proteome</keyword>
<dbReference type="EMBL" id="BGPR01037264">
    <property type="protein sequence ID" value="GBO12817.1"/>
    <property type="molecule type" value="Genomic_DNA"/>
</dbReference>
<reference evidence="1 2" key="1">
    <citation type="journal article" date="2019" name="Sci. Rep.">
        <title>Orb-weaving spider Araneus ventricosus genome elucidates the spidroin gene catalogue.</title>
        <authorList>
            <person name="Kono N."/>
            <person name="Nakamura H."/>
            <person name="Ohtoshi R."/>
            <person name="Moran D.A.P."/>
            <person name="Shinohara A."/>
            <person name="Yoshida Y."/>
            <person name="Fujiwara M."/>
            <person name="Mori M."/>
            <person name="Tomita M."/>
            <person name="Arakawa K."/>
        </authorList>
    </citation>
    <scope>NUCLEOTIDE SEQUENCE [LARGE SCALE GENOMIC DNA]</scope>
</reference>
<evidence type="ECO:0000313" key="1">
    <source>
        <dbReference type="EMBL" id="GBO12817.1"/>
    </source>
</evidence>
<proteinExistence type="predicted"/>
<comment type="caution">
    <text evidence="1">The sequence shown here is derived from an EMBL/GenBank/DDBJ whole genome shotgun (WGS) entry which is preliminary data.</text>
</comment>
<dbReference type="AlphaFoldDB" id="A0A4Y2UMM7"/>
<sequence>PYTTALLPLVASFDQPPTAFSLLCYYDLPSKLTDFHADTSKSTFSNASSSISHVPDILNLVFSAVFLPVHPYLHLLPIPQIHLRLFLPLYDLPLYLLNSMESDPPPKRNVPPVTAKIVKLIQKSARCNLLLT</sequence>
<name>A0A4Y2UMM7_ARAVE</name>
<accession>A0A4Y2UMM7</accession>
<gene>
    <name evidence="1" type="ORF">AVEN_179147_1</name>
</gene>
<dbReference type="Proteomes" id="UP000499080">
    <property type="component" value="Unassembled WGS sequence"/>
</dbReference>
<protein>
    <submittedName>
        <fullName evidence="1">Uncharacterized protein</fullName>
    </submittedName>
</protein>
<organism evidence="1 2">
    <name type="scientific">Araneus ventricosus</name>
    <name type="common">Orbweaver spider</name>
    <name type="synonym">Epeira ventricosa</name>
    <dbReference type="NCBI Taxonomy" id="182803"/>
    <lineage>
        <taxon>Eukaryota</taxon>
        <taxon>Metazoa</taxon>
        <taxon>Ecdysozoa</taxon>
        <taxon>Arthropoda</taxon>
        <taxon>Chelicerata</taxon>
        <taxon>Arachnida</taxon>
        <taxon>Araneae</taxon>
        <taxon>Araneomorphae</taxon>
        <taxon>Entelegynae</taxon>
        <taxon>Araneoidea</taxon>
        <taxon>Araneidae</taxon>
        <taxon>Araneus</taxon>
    </lineage>
</organism>